<feature type="signal peptide" evidence="1">
    <location>
        <begin position="1"/>
        <end position="26"/>
    </location>
</feature>
<dbReference type="SUPFAM" id="SSF75169">
    <property type="entry name" value="DsrEFH-like"/>
    <property type="match status" value="1"/>
</dbReference>
<evidence type="ECO:0000313" key="2">
    <source>
        <dbReference type="EMBL" id="OGI37267.1"/>
    </source>
</evidence>
<organism evidence="2 3">
    <name type="scientific">Candidatus Muproteobacteria bacterium RBG_16_62_13</name>
    <dbReference type="NCBI Taxonomy" id="1817756"/>
    <lineage>
        <taxon>Bacteria</taxon>
        <taxon>Pseudomonadati</taxon>
        <taxon>Pseudomonadota</taxon>
        <taxon>Candidatus Muproteobacteria</taxon>
    </lineage>
</organism>
<keyword evidence="1" id="KW-0732">Signal</keyword>
<evidence type="ECO:0000256" key="1">
    <source>
        <dbReference type="SAM" id="SignalP"/>
    </source>
</evidence>
<accession>A0A1F6SWE4</accession>
<evidence type="ECO:0008006" key="4">
    <source>
        <dbReference type="Google" id="ProtNLM"/>
    </source>
</evidence>
<dbReference type="InterPro" id="IPR027396">
    <property type="entry name" value="DsrEFH-like"/>
</dbReference>
<feature type="chain" id="PRO_5009526473" description="DsrE/DsrF-like family protein" evidence="1">
    <location>
        <begin position="27"/>
        <end position="145"/>
    </location>
</feature>
<dbReference type="EMBL" id="MFSQ01000150">
    <property type="protein sequence ID" value="OGI37267.1"/>
    <property type="molecule type" value="Genomic_DNA"/>
</dbReference>
<dbReference type="STRING" id="1817756.A2140_04690"/>
<protein>
    <recommendedName>
        <fullName evidence="4">DsrE/DsrF-like family protein</fullName>
    </recommendedName>
</protein>
<sequence>MNNRARSVFATVLLVAAVSLSSSLHAADKERKVVLQISDASAEKQTLVLNVANNLQQHYGVDKVKIEIVAFGPGLRLLFKDNVNKDRVGGLAGRGVQFSACQNTVKGMTKLLGHPPAINDKAVSVPAGIARIMELTDHGYTLVRP</sequence>
<dbReference type="AlphaFoldDB" id="A0A1F6SWE4"/>
<dbReference type="Gene3D" id="3.40.1260.10">
    <property type="entry name" value="DsrEFH-like"/>
    <property type="match status" value="1"/>
</dbReference>
<evidence type="ECO:0000313" key="3">
    <source>
        <dbReference type="Proteomes" id="UP000178379"/>
    </source>
</evidence>
<name>A0A1F6SWE4_9PROT</name>
<dbReference type="PANTHER" id="PTHR37691:SF1">
    <property type="entry name" value="BLR3518 PROTEIN"/>
    <property type="match status" value="1"/>
</dbReference>
<dbReference type="PANTHER" id="PTHR37691">
    <property type="entry name" value="BLR3518 PROTEIN"/>
    <property type="match status" value="1"/>
</dbReference>
<gene>
    <name evidence="2" type="ORF">A2140_04690</name>
</gene>
<proteinExistence type="predicted"/>
<comment type="caution">
    <text evidence="2">The sequence shown here is derived from an EMBL/GenBank/DDBJ whole genome shotgun (WGS) entry which is preliminary data.</text>
</comment>
<dbReference type="Proteomes" id="UP000178379">
    <property type="component" value="Unassembled WGS sequence"/>
</dbReference>
<reference evidence="2 3" key="1">
    <citation type="journal article" date="2016" name="Nat. Commun.">
        <title>Thousands of microbial genomes shed light on interconnected biogeochemical processes in an aquifer system.</title>
        <authorList>
            <person name="Anantharaman K."/>
            <person name="Brown C.T."/>
            <person name="Hug L.A."/>
            <person name="Sharon I."/>
            <person name="Castelle C.J."/>
            <person name="Probst A.J."/>
            <person name="Thomas B.C."/>
            <person name="Singh A."/>
            <person name="Wilkins M.J."/>
            <person name="Karaoz U."/>
            <person name="Brodie E.L."/>
            <person name="Williams K.H."/>
            <person name="Hubbard S.S."/>
            <person name="Banfield J.F."/>
        </authorList>
    </citation>
    <scope>NUCLEOTIDE SEQUENCE [LARGE SCALE GENOMIC DNA]</scope>
</reference>